<evidence type="ECO:0000313" key="3">
    <source>
        <dbReference type="Proteomes" id="UP001597480"/>
    </source>
</evidence>
<proteinExistence type="predicted"/>
<accession>A0ABW5NT67</accession>
<evidence type="ECO:0000256" key="1">
    <source>
        <dbReference type="SAM" id="SignalP"/>
    </source>
</evidence>
<dbReference type="EMBL" id="JBHUMD010000007">
    <property type="protein sequence ID" value="MFD2601901.1"/>
    <property type="molecule type" value="Genomic_DNA"/>
</dbReference>
<keyword evidence="1" id="KW-0732">Signal</keyword>
<dbReference type="Proteomes" id="UP001597480">
    <property type="component" value="Unassembled WGS sequence"/>
</dbReference>
<feature type="chain" id="PRO_5046519639" description="Lipoprotein" evidence="1">
    <location>
        <begin position="24"/>
        <end position="182"/>
    </location>
</feature>
<keyword evidence="3" id="KW-1185">Reference proteome</keyword>
<feature type="signal peptide" evidence="1">
    <location>
        <begin position="1"/>
        <end position="23"/>
    </location>
</feature>
<organism evidence="2 3">
    <name type="scientific">Flavobacterium suzhouense</name>
    <dbReference type="NCBI Taxonomy" id="1529638"/>
    <lineage>
        <taxon>Bacteria</taxon>
        <taxon>Pseudomonadati</taxon>
        <taxon>Bacteroidota</taxon>
        <taxon>Flavobacteriia</taxon>
        <taxon>Flavobacteriales</taxon>
        <taxon>Flavobacteriaceae</taxon>
        <taxon>Flavobacterium</taxon>
    </lineage>
</organism>
<protein>
    <recommendedName>
        <fullName evidence="4">Lipoprotein</fullName>
    </recommendedName>
</protein>
<evidence type="ECO:0008006" key="4">
    <source>
        <dbReference type="Google" id="ProtNLM"/>
    </source>
</evidence>
<comment type="caution">
    <text evidence="2">The sequence shown here is derived from an EMBL/GenBank/DDBJ whole genome shotgun (WGS) entry which is preliminary data.</text>
</comment>
<gene>
    <name evidence="2" type="ORF">ACFSR3_07530</name>
</gene>
<dbReference type="RefSeq" id="WP_379820409.1">
    <property type="nucleotide sequence ID" value="NZ_JBHUMD010000007.1"/>
</dbReference>
<reference evidence="3" key="1">
    <citation type="journal article" date="2019" name="Int. J. Syst. Evol. Microbiol.">
        <title>The Global Catalogue of Microorganisms (GCM) 10K type strain sequencing project: providing services to taxonomists for standard genome sequencing and annotation.</title>
        <authorList>
            <consortium name="The Broad Institute Genomics Platform"/>
            <consortium name="The Broad Institute Genome Sequencing Center for Infectious Disease"/>
            <person name="Wu L."/>
            <person name="Ma J."/>
        </authorList>
    </citation>
    <scope>NUCLEOTIDE SEQUENCE [LARGE SCALE GENOMIC DNA]</scope>
    <source>
        <strain evidence="3">KCTC 42107</strain>
    </source>
</reference>
<sequence length="182" mass="19814">MKKIMLKGLICALMLSVFWSCSTENDVQMQSTTQVQQKTGDVLSGVIGENLGNGIYKIVVDERELMSALEDVALQENGVQIKIDNISIVNKFATNSPSIPFPVLTGGGLSTDGSSMSFAYVLTEVNNNFMIGSSGHERPPLVMCRGCARGCFLEFYELDATHLLGYCDSAGCGDYCFRIKLE</sequence>
<evidence type="ECO:0000313" key="2">
    <source>
        <dbReference type="EMBL" id="MFD2601901.1"/>
    </source>
</evidence>
<name>A0ABW5NT67_9FLAO</name>